<feature type="transmembrane region" description="Helical" evidence="7">
    <location>
        <begin position="364"/>
        <end position="388"/>
    </location>
</feature>
<reference evidence="8 9" key="1">
    <citation type="submission" date="2022-06" db="EMBL/GenBank/DDBJ databases">
        <title>Mycolicibacterium sp. CAU 1645 isolated from seawater.</title>
        <authorList>
            <person name="Kim W."/>
        </authorList>
    </citation>
    <scope>NUCLEOTIDE SEQUENCE [LARGE SCALE GENOMIC DNA]</scope>
    <source>
        <strain evidence="8 9">CAU 1645</strain>
    </source>
</reference>
<dbReference type="EMBL" id="JANDBD010000006">
    <property type="protein sequence ID" value="MCP9273789.1"/>
    <property type="molecule type" value="Genomic_DNA"/>
</dbReference>
<dbReference type="RefSeq" id="WP_255061095.1">
    <property type="nucleotide sequence ID" value="NZ_JANDBD010000006.1"/>
</dbReference>
<evidence type="ECO:0000256" key="5">
    <source>
        <dbReference type="ARBA" id="ARBA00023136"/>
    </source>
</evidence>
<keyword evidence="2" id="KW-1003">Cell membrane</keyword>
<dbReference type="InterPro" id="IPR050833">
    <property type="entry name" value="Poly_Biosynth_Transport"/>
</dbReference>
<feature type="transmembrane region" description="Helical" evidence="7">
    <location>
        <begin position="166"/>
        <end position="188"/>
    </location>
</feature>
<feature type="transmembrane region" description="Helical" evidence="7">
    <location>
        <begin position="305"/>
        <end position="325"/>
    </location>
</feature>
<accession>A0ABT1M3P7</accession>
<gene>
    <name evidence="8" type="ORF">NM203_16490</name>
</gene>
<feature type="transmembrane region" description="Helical" evidence="7">
    <location>
        <begin position="262"/>
        <end position="285"/>
    </location>
</feature>
<keyword evidence="3 7" id="KW-0812">Transmembrane</keyword>
<evidence type="ECO:0000313" key="8">
    <source>
        <dbReference type="EMBL" id="MCP9273789.1"/>
    </source>
</evidence>
<protein>
    <recommendedName>
        <fullName evidence="10">Polysaccharide biosynthesis protein</fullName>
    </recommendedName>
</protein>
<evidence type="ECO:0000256" key="6">
    <source>
        <dbReference type="SAM" id="MobiDB-lite"/>
    </source>
</evidence>
<evidence type="ECO:0000256" key="2">
    <source>
        <dbReference type="ARBA" id="ARBA00022475"/>
    </source>
</evidence>
<feature type="transmembrane region" description="Helical" evidence="7">
    <location>
        <begin position="331"/>
        <end position="357"/>
    </location>
</feature>
<keyword evidence="4 7" id="KW-1133">Transmembrane helix</keyword>
<evidence type="ECO:0000256" key="3">
    <source>
        <dbReference type="ARBA" id="ARBA00022692"/>
    </source>
</evidence>
<evidence type="ECO:0000256" key="1">
    <source>
        <dbReference type="ARBA" id="ARBA00004651"/>
    </source>
</evidence>
<feature type="region of interest" description="Disordered" evidence="6">
    <location>
        <begin position="1"/>
        <end position="36"/>
    </location>
</feature>
<proteinExistence type="predicted"/>
<keyword evidence="9" id="KW-1185">Reference proteome</keyword>
<organism evidence="8 9">
    <name type="scientific">Mycolicibacterium arenosum</name>
    <dbReference type="NCBI Taxonomy" id="2952157"/>
    <lineage>
        <taxon>Bacteria</taxon>
        <taxon>Bacillati</taxon>
        <taxon>Actinomycetota</taxon>
        <taxon>Actinomycetes</taxon>
        <taxon>Mycobacteriales</taxon>
        <taxon>Mycobacteriaceae</taxon>
        <taxon>Mycolicibacterium</taxon>
    </lineage>
</organism>
<evidence type="ECO:0008006" key="10">
    <source>
        <dbReference type="Google" id="ProtNLM"/>
    </source>
</evidence>
<dbReference type="PANTHER" id="PTHR30250:SF11">
    <property type="entry name" value="O-ANTIGEN TRANSPORTER-RELATED"/>
    <property type="match status" value="1"/>
</dbReference>
<dbReference type="Proteomes" id="UP001651690">
    <property type="component" value="Unassembled WGS sequence"/>
</dbReference>
<sequence length="422" mass="45568">MAEPRDPVQASEATGRSVDPLGAAAPEQEILPDAEKTDDQKRNLFKTLIGIAWMYGGRGVGLLWTFALIGKLGISDYGLYAMAFAFATILGPTLDNPWSVRAMRESEERFNRERASRYLVGITLMAAGIALIPFTFIGFLGLVVAGGEMTFNSYISRYGRDGHPDLVYKWGAGRQFVGVGMACVYLFAVPNPTLLGACLLYCAPYLVMVVLAGLVVRGHRPGLPGPLRLMLILQGEMLFGTTLYLQGDVLLLGWLTSTETVGYYNIALMLTSALAAVGQSFVMTYHEPLRQSGGDLAAGPKIRTVVLLGLIVGVVVVLVAFGILLSPAPPVVGWVMLIMAGFGAIRTVISVFQVILYAQHRDRLRFVAALGLIPFKFMFLAVLVWLGWGAIGAAVATTVADAALLAVFTYAIFFFKRKAPTE</sequence>
<feature type="transmembrane region" description="Helical" evidence="7">
    <location>
        <begin position="77"/>
        <end position="94"/>
    </location>
</feature>
<comment type="subcellular location">
    <subcellularLocation>
        <location evidence="1">Cell membrane</location>
        <topology evidence="1">Multi-pass membrane protein</topology>
    </subcellularLocation>
</comment>
<evidence type="ECO:0000313" key="9">
    <source>
        <dbReference type="Proteomes" id="UP001651690"/>
    </source>
</evidence>
<comment type="caution">
    <text evidence="8">The sequence shown here is derived from an EMBL/GenBank/DDBJ whole genome shotgun (WGS) entry which is preliminary data.</text>
</comment>
<feature type="transmembrane region" description="Helical" evidence="7">
    <location>
        <begin position="394"/>
        <end position="415"/>
    </location>
</feature>
<evidence type="ECO:0000256" key="4">
    <source>
        <dbReference type="ARBA" id="ARBA00022989"/>
    </source>
</evidence>
<feature type="transmembrane region" description="Helical" evidence="7">
    <location>
        <begin position="194"/>
        <end position="216"/>
    </location>
</feature>
<feature type="transmembrane region" description="Helical" evidence="7">
    <location>
        <begin position="118"/>
        <end position="145"/>
    </location>
</feature>
<dbReference type="PANTHER" id="PTHR30250">
    <property type="entry name" value="PST FAMILY PREDICTED COLANIC ACID TRANSPORTER"/>
    <property type="match status" value="1"/>
</dbReference>
<keyword evidence="5 7" id="KW-0472">Membrane</keyword>
<name>A0ABT1M3P7_9MYCO</name>
<feature type="transmembrane region" description="Helical" evidence="7">
    <location>
        <begin position="48"/>
        <end position="70"/>
    </location>
</feature>
<evidence type="ECO:0000256" key="7">
    <source>
        <dbReference type="SAM" id="Phobius"/>
    </source>
</evidence>